<name>A0A1N6DSM9_9BACT</name>
<accession>A0A1N6DSM9</accession>
<dbReference type="EMBL" id="FSRC01000001">
    <property type="protein sequence ID" value="SIN73808.1"/>
    <property type="molecule type" value="Genomic_DNA"/>
</dbReference>
<dbReference type="STRING" id="226505.SAMN05444394_1347"/>
<dbReference type="AlphaFoldDB" id="A0A1N6DSM9"/>
<proteinExistence type="predicted"/>
<evidence type="ECO:0000313" key="2">
    <source>
        <dbReference type="Proteomes" id="UP000185221"/>
    </source>
</evidence>
<gene>
    <name evidence="1" type="ORF">SAMN05444394_1347</name>
</gene>
<dbReference type="Proteomes" id="UP000185221">
    <property type="component" value="Unassembled WGS sequence"/>
</dbReference>
<sequence>MNSFCQLSIYFLSGLIFYSCSTAKTSENSVSIDDLEVIKINLSEARKGKLSEFFEPMIEYIWLKDDSEDAQLSAGLHKIHFYKDKILTLDIYGCHCIKVFDKSGQYLSKIRAYGEGPGKYLDLDNFMVVNDEVLVMGVYPPKLIWFSLEGDFLREEKLKSNITAGVFLDSLERYHFSSSPYRTEKYIVHGMNSDFRDTTNYFPTIEGRYYGDFSGRNNYILSGEDKYFTLAFQDTVFKLKGDNYIPKLVFDFGKYRQDLEEFKRKLDEVDPMVRLDFLNKKSKLYFVPNSSLILSEKYFFSSFMYEGISFNVFYDRKKQETTVWNWGIENDLDEGYNPYTIQSVFDEGRHAGLRISGVELFDMLEMKREELGNEAFENYIQGKGKRFAEVATAAKESENPVLIIYTVKK</sequence>
<keyword evidence="2" id="KW-1185">Reference proteome</keyword>
<evidence type="ECO:0000313" key="1">
    <source>
        <dbReference type="EMBL" id="SIN73808.1"/>
    </source>
</evidence>
<organism evidence="1 2">
    <name type="scientific">Algoriphagus halophilus</name>
    <dbReference type="NCBI Taxonomy" id="226505"/>
    <lineage>
        <taxon>Bacteria</taxon>
        <taxon>Pseudomonadati</taxon>
        <taxon>Bacteroidota</taxon>
        <taxon>Cytophagia</taxon>
        <taxon>Cytophagales</taxon>
        <taxon>Cyclobacteriaceae</taxon>
        <taxon>Algoriphagus</taxon>
    </lineage>
</organism>
<reference evidence="2" key="1">
    <citation type="submission" date="2016-11" db="EMBL/GenBank/DDBJ databases">
        <authorList>
            <person name="Varghese N."/>
            <person name="Submissions S."/>
        </authorList>
    </citation>
    <scope>NUCLEOTIDE SEQUENCE [LARGE SCALE GENOMIC DNA]</scope>
    <source>
        <strain evidence="2">DSM 15292</strain>
    </source>
</reference>
<dbReference type="Pfam" id="PF17170">
    <property type="entry name" value="DUF5128"/>
    <property type="match status" value="1"/>
</dbReference>
<dbReference type="RefSeq" id="WP_084560881.1">
    <property type="nucleotide sequence ID" value="NZ_FSRC01000001.1"/>
</dbReference>
<protein>
    <submittedName>
        <fullName evidence="1">6-bladed beta-propeller protein</fullName>
    </submittedName>
</protein>
<dbReference type="OrthoDB" id="818842at2"/>